<feature type="compositionally biased region" description="Polar residues" evidence="2">
    <location>
        <begin position="171"/>
        <end position="183"/>
    </location>
</feature>
<keyword evidence="1" id="KW-0677">Repeat</keyword>
<protein>
    <recommendedName>
        <fullName evidence="4">F-box domain-containing protein</fullName>
    </recommendedName>
</protein>
<evidence type="ECO:0008006" key="4">
    <source>
        <dbReference type="Google" id="ProtNLM"/>
    </source>
</evidence>
<feature type="compositionally biased region" description="Polar residues" evidence="2">
    <location>
        <begin position="38"/>
        <end position="73"/>
    </location>
</feature>
<dbReference type="Gene3D" id="1.25.10.10">
    <property type="entry name" value="Leucine-rich Repeat Variant"/>
    <property type="match status" value="1"/>
</dbReference>
<feature type="compositionally biased region" description="Polar residues" evidence="2">
    <location>
        <begin position="230"/>
        <end position="240"/>
    </location>
</feature>
<evidence type="ECO:0000256" key="2">
    <source>
        <dbReference type="SAM" id="MobiDB-lite"/>
    </source>
</evidence>
<dbReference type="InterPro" id="IPR016024">
    <property type="entry name" value="ARM-type_fold"/>
</dbReference>
<evidence type="ECO:0000313" key="3">
    <source>
        <dbReference type="EMBL" id="CAD9812581.1"/>
    </source>
</evidence>
<dbReference type="PANTHER" id="PTHR22895:SF0">
    <property type="entry name" value="ARMADILLO REPEAT-CONTAINING PROTEIN 6"/>
    <property type="match status" value="1"/>
</dbReference>
<feature type="region of interest" description="Disordered" evidence="2">
    <location>
        <begin position="520"/>
        <end position="573"/>
    </location>
</feature>
<feature type="compositionally biased region" description="Polar residues" evidence="2">
    <location>
        <begin position="190"/>
        <end position="213"/>
    </location>
</feature>
<sequence length="947" mass="104265">MPVHPASQHAPTEGEGMMVRLNSESQQKMSRKEDEEQCSSSDSRTQSAALVTGSNHSSSSGNEKCSTLRTSSAHSKEPQGDIEYAVGTGLASTHHQHGERRRPQKERGEYLRMVSANTNEGKTSSQAGRRKQPLSPPAEIWDSGSSSGSGSDGGYDASASFSDSDRDHSSCLSPTLSCDSMTSDVPEAKQSLTSKIPASSNKRSSQTASSSSEIPDFSPGESGMDLDQLSEMSTRMTNTTKSRKRSRSKQGTATFKSGAMFPRGKKRPNFFDMLSSRPGFDLSCNRQSSVTGITGGRLLGRSIERVSNIHAQQHEQNQLKESYMSALSHSNEEEAAREANSLSISKKRSPRHISFNALQNSTQETSIGTPGIFSLGTDTMAQCLSFLEPSEVYSLLTVPISREWRRCFTVPKELWRVLCLSEPFNAKLDAGGDDELFDDSSDSSSQDDEIKHLFGKFRLLYTSFVRCTRYLARIKDDAVHGRPPSSIDDVGGNIHQHSFNSNSNLKFFLARARTLLRQNSSLQEQKNSGSESSASQQSNFSFNSTNNEESAVARQRPEADTGVTEDSGSSVGNSAMIFRNKKHGNSKNAESILGSDREGEAELPWSCAIYSLVNWMAFFSDVEGIQVMCLKVLPFLLDDENQRTTSQRAGLTDLVLRGMVLFPDSVELHTAAFHALVLLARPLGGKEGMLFHSVMVNASSIFNRGTSSGEHGMAVMLDSMKRFEDNEVLQAMSCWSMVNIALIPAQKIMLVKLGGIASAANAMMNHPYNAEVQFRALFALINLVIPSENLSENGEENQVTQEHTDDAEITCPTEREMQDENVSQIANLVVVAMKNFCSSEAILNRACLVLHNLSLNEDYHTTLLWTPNCYQMLEWCIANYKHDHVLQQSAGGTLQRLQATLSSDNDLRMRFLAALAQQQNSQELTRREVLSQDPQEDRTTSDEVIHA</sequence>
<evidence type="ECO:0000256" key="1">
    <source>
        <dbReference type="ARBA" id="ARBA00022737"/>
    </source>
</evidence>
<dbReference type="InterPro" id="IPR011989">
    <property type="entry name" value="ARM-like"/>
</dbReference>
<organism evidence="3">
    <name type="scientific">Attheya septentrionalis</name>
    <dbReference type="NCBI Taxonomy" id="420275"/>
    <lineage>
        <taxon>Eukaryota</taxon>
        <taxon>Sar</taxon>
        <taxon>Stramenopiles</taxon>
        <taxon>Ochrophyta</taxon>
        <taxon>Bacillariophyta</taxon>
        <taxon>Coscinodiscophyceae</taxon>
        <taxon>Chaetocerotophycidae</taxon>
        <taxon>Chaetocerotales</taxon>
        <taxon>Attheyaceae</taxon>
        <taxon>Attheya</taxon>
    </lineage>
</organism>
<dbReference type="EMBL" id="HBHQ01006541">
    <property type="protein sequence ID" value="CAD9812581.1"/>
    <property type="molecule type" value="Transcribed_RNA"/>
</dbReference>
<feature type="compositionally biased region" description="Polar residues" evidence="2">
    <location>
        <begin position="115"/>
        <end position="127"/>
    </location>
</feature>
<feature type="compositionally biased region" description="Low complexity" evidence="2">
    <location>
        <begin position="527"/>
        <end position="550"/>
    </location>
</feature>
<proteinExistence type="predicted"/>
<feature type="compositionally biased region" description="Basic residues" evidence="2">
    <location>
        <begin position="94"/>
        <end position="104"/>
    </location>
</feature>
<feature type="compositionally biased region" description="Polar residues" evidence="2">
    <location>
        <begin position="564"/>
        <end position="573"/>
    </location>
</feature>
<dbReference type="SUPFAM" id="SSF48371">
    <property type="entry name" value="ARM repeat"/>
    <property type="match status" value="1"/>
</dbReference>
<feature type="region of interest" description="Disordered" evidence="2">
    <location>
        <begin position="1"/>
        <end position="266"/>
    </location>
</feature>
<feature type="region of interest" description="Disordered" evidence="2">
    <location>
        <begin position="923"/>
        <end position="947"/>
    </location>
</feature>
<feature type="compositionally biased region" description="Low complexity" evidence="2">
    <location>
        <begin position="142"/>
        <end position="162"/>
    </location>
</feature>
<dbReference type="AlphaFoldDB" id="A0A7S2U985"/>
<gene>
    <name evidence="3" type="ORF">ASEP1449_LOCUS4406</name>
</gene>
<feature type="compositionally biased region" description="Basic and acidic residues" evidence="2">
    <location>
        <begin position="924"/>
        <end position="947"/>
    </location>
</feature>
<accession>A0A7S2U985</accession>
<dbReference type="PANTHER" id="PTHR22895">
    <property type="entry name" value="ARMADILLO REPEAT-CONTAINING PROTEIN 6"/>
    <property type="match status" value="1"/>
</dbReference>
<reference evidence="3" key="1">
    <citation type="submission" date="2021-01" db="EMBL/GenBank/DDBJ databases">
        <authorList>
            <person name="Corre E."/>
            <person name="Pelletier E."/>
            <person name="Niang G."/>
            <person name="Scheremetjew M."/>
            <person name="Finn R."/>
            <person name="Kale V."/>
            <person name="Holt S."/>
            <person name="Cochrane G."/>
            <person name="Meng A."/>
            <person name="Brown T."/>
            <person name="Cohen L."/>
        </authorList>
    </citation>
    <scope>NUCLEOTIDE SEQUENCE</scope>
    <source>
        <strain evidence="3">CCMP2084</strain>
    </source>
</reference>
<name>A0A7S2U985_9STRA</name>